<protein>
    <recommendedName>
        <fullName evidence="4">2-phosphoxylose phosphatase 1</fullName>
    </recommendedName>
    <alternativeName>
        <fullName evidence="5">Acid phosphatase-like protein 2</fullName>
    </alternativeName>
</protein>
<dbReference type="OrthoDB" id="5821688at2759"/>
<evidence type="ECO:0000313" key="8">
    <source>
        <dbReference type="Proteomes" id="UP000728185"/>
    </source>
</evidence>
<feature type="compositionally biased region" description="Basic and acidic residues" evidence="6">
    <location>
        <begin position="320"/>
        <end position="331"/>
    </location>
</feature>
<dbReference type="InterPro" id="IPR050645">
    <property type="entry name" value="Histidine_acid_phosphatase"/>
</dbReference>
<reference evidence="7" key="1">
    <citation type="submission" date="2019-05" db="EMBL/GenBank/DDBJ databases">
        <title>Annotation for the trematode Fasciolopsis buski.</title>
        <authorList>
            <person name="Choi Y.-J."/>
        </authorList>
    </citation>
    <scope>NUCLEOTIDE SEQUENCE</scope>
    <source>
        <strain evidence="7">HT</strain>
        <tissue evidence="7">Whole worm</tissue>
    </source>
</reference>
<comment type="similarity">
    <text evidence="1">Belongs to the histidine acid phosphatase family.</text>
</comment>
<evidence type="ECO:0000256" key="5">
    <source>
        <dbReference type="ARBA" id="ARBA00041499"/>
    </source>
</evidence>
<sequence length="331" mass="37827">MGHIFTSASSCHLIRKCNSAPPSNVAQLFSPQRQLPSKLLLGSWKACDSVTILVNHNASHKPSWLTPEIYADCVHLLDWKQYIRFSRASLTRLHGGPLLAHILRLLRTRANAQLLATGRKVSRSELPAPHGHEMLSNATVNHSLVSYFAHDSTLAAVLSHLGSFDSRKPPLASTLIFELHEIHWKLPEDSHSTHDSDPFYVRVIYRNYSWPESERTDSTIVLWPAGCVGEPVTPNQYNPGHTNWCWLYQLESTIRDTYAKSEPDECVQLAGWFHLWHKSITPNSSSLLQFIGLLFSQVMFFKFLQHHHQQQQQQQQPEPEQLRPSEHQSDR</sequence>
<evidence type="ECO:0000256" key="3">
    <source>
        <dbReference type="ARBA" id="ARBA00036311"/>
    </source>
</evidence>
<keyword evidence="8" id="KW-1185">Reference proteome</keyword>
<dbReference type="Gene3D" id="3.40.50.1240">
    <property type="entry name" value="Phosphoglycerate mutase-like"/>
    <property type="match status" value="1"/>
</dbReference>
<organism evidence="7 8">
    <name type="scientific">Fasciolopsis buskii</name>
    <dbReference type="NCBI Taxonomy" id="27845"/>
    <lineage>
        <taxon>Eukaryota</taxon>
        <taxon>Metazoa</taxon>
        <taxon>Spiralia</taxon>
        <taxon>Lophotrochozoa</taxon>
        <taxon>Platyhelminthes</taxon>
        <taxon>Trematoda</taxon>
        <taxon>Digenea</taxon>
        <taxon>Plagiorchiida</taxon>
        <taxon>Echinostomata</taxon>
        <taxon>Echinostomatoidea</taxon>
        <taxon>Fasciolidae</taxon>
        <taxon>Fasciolopsis</taxon>
    </lineage>
</organism>
<gene>
    <name evidence="7" type="ORF">FBUS_03735</name>
</gene>
<keyword evidence="2" id="KW-0378">Hydrolase</keyword>
<evidence type="ECO:0000256" key="2">
    <source>
        <dbReference type="ARBA" id="ARBA00022801"/>
    </source>
</evidence>
<dbReference type="InterPro" id="IPR029033">
    <property type="entry name" value="His_PPase_superfam"/>
</dbReference>
<dbReference type="Proteomes" id="UP000728185">
    <property type="component" value="Unassembled WGS sequence"/>
</dbReference>
<dbReference type="InterPro" id="IPR000560">
    <property type="entry name" value="His_Pase_clade-2"/>
</dbReference>
<dbReference type="PANTHER" id="PTHR11567:SF110">
    <property type="entry name" value="2-PHOSPHOXYLOSE PHOSPHATASE 1"/>
    <property type="match status" value="1"/>
</dbReference>
<dbReference type="EMBL" id="LUCM01010930">
    <property type="protein sequence ID" value="KAA0184762.1"/>
    <property type="molecule type" value="Genomic_DNA"/>
</dbReference>
<dbReference type="PANTHER" id="PTHR11567">
    <property type="entry name" value="ACID PHOSPHATASE-RELATED"/>
    <property type="match status" value="1"/>
</dbReference>
<evidence type="ECO:0000256" key="6">
    <source>
        <dbReference type="SAM" id="MobiDB-lite"/>
    </source>
</evidence>
<dbReference type="Pfam" id="PF00328">
    <property type="entry name" value="His_Phos_2"/>
    <property type="match status" value="1"/>
</dbReference>
<evidence type="ECO:0000256" key="4">
    <source>
        <dbReference type="ARBA" id="ARBA00040357"/>
    </source>
</evidence>
<accession>A0A8E0RPN4</accession>
<comment type="catalytic activity">
    <reaction evidence="3">
        <text>3-O-[beta-D-GlcA-(1-&gt;3)-beta-D-Gal-(1-&gt;3)-beta-D-Gal-(1-&gt;4)-beta-D-2-O-P-Xyl]-L-seryl-[protein] + H2O = 3-O-(beta-D-GlcA-(1-&gt;3)-beta-D-Gal-(1-&gt;3)-beta-D-Gal-(1-&gt;4)-beta-D-Xyl)-L-seryl-[protein] + phosphate</text>
        <dbReference type="Rhea" id="RHEA:56512"/>
        <dbReference type="Rhea" id="RHEA-COMP:12573"/>
        <dbReference type="Rhea" id="RHEA-COMP:14559"/>
        <dbReference type="ChEBI" id="CHEBI:15377"/>
        <dbReference type="ChEBI" id="CHEBI:43474"/>
        <dbReference type="ChEBI" id="CHEBI:132093"/>
        <dbReference type="ChEBI" id="CHEBI:140495"/>
    </reaction>
</comment>
<dbReference type="AlphaFoldDB" id="A0A8E0RPN4"/>
<proteinExistence type="inferred from homology"/>
<evidence type="ECO:0000256" key="1">
    <source>
        <dbReference type="ARBA" id="ARBA00005375"/>
    </source>
</evidence>
<comment type="caution">
    <text evidence="7">The sequence shown here is derived from an EMBL/GenBank/DDBJ whole genome shotgun (WGS) entry which is preliminary data.</text>
</comment>
<name>A0A8E0RPN4_9TREM</name>
<feature type="region of interest" description="Disordered" evidence="6">
    <location>
        <begin position="310"/>
        <end position="331"/>
    </location>
</feature>
<evidence type="ECO:0000313" key="7">
    <source>
        <dbReference type="EMBL" id="KAA0184762.1"/>
    </source>
</evidence>
<dbReference type="SUPFAM" id="SSF53254">
    <property type="entry name" value="Phosphoglycerate mutase-like"/>
    <property type="match status" value="1"/>
</dbReference>
<feature type="compositionally biased region" description="Low complexity" evidence="6">
    <location>
        <begin position="310"/>
        <end position="319"/>
    </location>
</feature>
<dbReference type="GO" id="GO:0016791">
    <property type="term" value="F:phosphatase activity"/>
    <property type="evidence" value="ECO:0007669"/>
    <property type="project" value="TreeGrafter"/>
</dbReference>